<feature type="region of interest" description="Disordered" evidence="1">
    <location>
        <begin position="98"/>
        <end position="135"/>
    </location>
</feature>
<dbReference type="EMBL" id="LZPO01044390">
    <property type="protein sequence ID" value="OBS74855.1"/>
    <property type="molecule type" value="Genomic_DNA"/>
</dbReference>
<organism evidence="2 3">
    <name type="scientific">Neotoma lepida</name>
    <name type="common">Desert woodrat</name>
    <dbReference type="NCBI Taxonomy" id="56216"/>
    <lineage>
        <taxon>Eukaryota</taxon>
        <taxon>Metazoa</taxon>
        <taxon>Chordata</taxon>
        <taxon>Craniata</taxon>
        <taxon>Vertebrata</taxon>
        <taxon>Euteleostomi</taxon>
        <taxon>Mammalia</taxon>
        <taxon>Eutheria</taxon>
        <taxon>Euarchontoglires</taxon>
        <taxon>Glires</taxon>
        <taxon>Rodentia</taxon>
        <taxon>Myomorpha</taxon>
        <taxon>Muroidea</taxon>
        <taxon>Cricetidae</taxon>
        <taxon>Neotominae</taxon>
        <taxon>Neotoma</taxon>
    </lineage>
</organism>
<dbReference type="AlphaFoldDB" id="A0A1A6HAE2"/>
<comment type="caution">
    <text evidence="2">The sequence shown here is derived from an EMBL/GenBank/DDBJ whole genome shotgun (WGS) entry which is preliminary data.</text>
</comment>
<feature type="compositionally biased region" description="Polar residues" evidence="1">
    <location>
        <begin position="108"/>
        <end position="119"/>
    </location>
</feature>
<dbReference type="Proteomes" id="UP000092124">
    <property type="component" value="Unassembled WGS sequence"/>
</dbReference>
<evidence type="ECO:0000313" key="3">
    <source>
        <dbReference type="Proteomes" id="UP000092124"/>
    </source>
</evidence>
<protein>
    <submittedName>
        <fullName evidence="2">Uncharacterized protein</fullName>
    </submittedName>
</protein>
<evidence type="ECO:0000313" key="2">
    <source>
        <dbReference type="EMBL" id="OBS74855.1"/>
    </source>
</evidence>
<evidence type="ECO:0000256" key="1">
    <source>
        <dbReference type="SAM" id="MobiDB-lite"/>
    </source>
</evidence>
<name>A0A1A6HAE2_NEOLE</name>
<sequence length="135" mass="14667">MENSSGKRSQLEKILEAGKLRVRGSVAENWRPSTPSACTIRIPLVAPFKGTTSARMSRGRRSVAKTRCGGDEGPGSWPWLDDISAAIGWLGQVPPVTPNLTAHRASPNCPTTAPSITHWQETDRPDNNIPDRQTP</sequence>
<accession>A0A1A6HAE2</accession>
<proteinExistence type="predicted"/>
<gene>
    <name evidence="2" type="ORF">A6R68_14603</name>
</gene>
<keyword evidence="3" id="KW-1185">Reference proteome</keyword>
<reference evidence="2 3" key="1">
    <citation type="submission" date="2016-06" db="EMBL/GenBank/DDBJ databases">
        <title>The Draft Genome Sequence and Annotation of the Desert Woodrat Neotoma lepida.</title>
        <authorList>
            <person name="Campbell M."/>
            <person name="Oakeson K.F."/>
            <person name="Yandell M."/>
            <person name="Halpert J.R."/>
            <person name="Dearing D."/>
        </authorList>
    </citation>
    <scope>NUCLEOTIDE SEQUENCE [LARGE SCALE GENOMIC DNA]</scope>
    <source>
        <strain evidence="2">417</strain>
        <tissue evidence="2">Liver</tissue>
    </source>
</reference>
<feature type="region of interest" description="Disordered" evidence="1">
    <location>
        <begin position="51"/>
        <end position="76"/>
    </location>
</feature>